<dbReference type="Proteomes" id="UP001497516">
    <property type="component" value="Chromosome 4"/>
</dbReference>
<evidence type="ECO:0000313" key="4">
    <source>
        <dbReference type="Proteomes" id="UP001497516"/>
    </source>
</evidence>
<dbReference type="EMBL" id="OZ034817">
    <property type="protein sequence ID" value="CAL1383459.1"/>
    <property type="molecule type" value="Genomic_DNA"/>
</dbReference>
<accession>A0AAV2EC13</accession>
<sequence>MRAGGVAPSPQGGEAEAHLSSLSFEEHREQTTESASLLGVVGMKRESPDWRAVVVTSNGDQGARKWEVSLTRGSGEGRLGSKNKG</sequence>
<name>A0AAV2EC13_9ROSI</name>
<reference evidence="3 4" key="1">
    <citation type="submission" date="2024-04" db="EMBL/GenBank/DDBJ databases">
        <authorList>
            <person name="Fracassetti M."/>
        </authorList>
    </citation>
    <scope>NUCLEOTIDE SEQUENCE [LARGE SCALE GENOMIC DNA]</scope>
</reference>
<proteinExistence type="predicted"/>
<organism evidence="3 4">
    <name type="scientific">Linum trigynum</name>
    <dbReference type="NCBI Taxonomy" id="586398"/>
    <lineage>
        <taxon>Eukaryota</taxon>
        <taxon>Viridiplantae</taxon>
        <taxon>Streptophyta</taxon>
        <taxon>Embryophyta</taxon>
        <taxon>Tracheophyta</taxon>
        <taxon>Spermatophyta</taxon>
        <taxon>Magnoliopsida</taxon>
        <taxon>eudicotyledons</taxon>
        <taxon>Gunneridae</taxon>
        <taxon>Pentapetalae</taxon>
        <taxon>rosids</taxon>
        <taxon>fabids</taxon>
        <taxon>Malpighiales</taxon>
        <taxon>Linaceae</taxon>
        <taxon>Linum</taxon>
    </lineage>
</organism>
<evidence type="ECO:0000256" key="1">
    <source>
        <dbReference type="SAM" id="MobiDB-lite"/>
    </source>
</evidence>
<protein>
    <submittedName>
        <fullName evidence="3">Uncharacterized protein</fullName>
    </submittedName>
</protein>
<gene>
    <name evidence="2" type="ORF">LTRI10_LOCUS24731</name>
    <name evidence="3" type="ORF">LTRI10_LOCUS24773</name>
</gene>
<evidence type="ECO:0000313" key="2">
    <source>
        <dbReference type="EMBL" id="CAL1383459.1"/>
    </source>
</evidence>
<dbReference type="EMBL" id="OZ034817">
    <property type="protein sequence ID" value="CAL1383506.1"/>
    <property type="molecule type" value="Genomic_DNA"/>
</dbReference>
<dbReference type="AlphaFoldDB" id="A0AAV2EC13"/>
<keyword evidence="4" id="KW-1185">Reference proteome</keyword>
<evidence type="ECO:0000313" key="3">
    <source>
        <dbReference type="EMBL" id="CAL1383506.1"/>
    </source>
</evidence>
<feature type="region of interest" description="Disordered" evidence="1">
    <location>
        <begin position="1"/>
        <end position="39"/>
    </location>
</feature>